<protein>
    <submittedName>
        <fullName evidence="2">Phasin family protein</fullName>
    </submittedName>
</protein>
<evidence type="ECO:0000259" key="1">
    <source>
        <dbReference type="Pfam" id="PF09361"/>
    </source>
</evidence>
<evidence type="ECO:0000313" key="3">
    <source>
        <dbReference type="Proteomes" id="UP000484381"/>
    </source>
</evidence>
<proteinExistence type="predicted"/>
<dbReference type="EMBL" id="WHNP01000068">
    <property type="protein sequence ID" value="MPW22510.1"/>
    <property type="molecule type" value="Genomic_DNA"/>
</dbReference>
<sequence length="215" mass="23863">MTISHLPLESIRCVATTIPTRDFAFRSTARWNVRTLMEFVMSTPDLKQSFAAQKASLEAMFDVLNKAFASIEKLASLNLQVFKSNIVRIQEIADRTLSTKDPRELFELQAGQAQPAVEKAQSYLRDVYEIESGALADLTETLDEQFKRYQHDWQAFLEKLAKNAPAGSEAALSAWKSAIETASATFETAREATKQAAQIAEGDVTAALEAPTEVR</sequence>
<accession>A0A7X1NID1</accession>
<name>A0A7X1NID1_9BURK</name>
<evidence type="ECO:0000313" key="2">
    <source>
        <dbReference type="EMBL" id="MPW22510.1"/>
    </source>
</evidence>
<dbReference type="Pfam" id="PF09361">
    <property type="entry name" value="Phasin_2"/>
    <property type="match status" value="1"/>
</dbReference>
<feature type="domain" description="Phasin" evidence="1">
    <location>
        <begin position="50"/>
        <end position="146"/>
    </location>
</feature>
<dbReference type="AlphaFoldDB" id="A0A7X1NID1"/>
<dbReference type="Proteomes" id="UP000484381">
    <property type="component" value="Unassembled WGS sequence"/>
</dbReference>
<dbReference type="NCBIfam" id="TIGR01841">
    <property type="entry name" value="phasin"/>
    <property type="match status" value="1"/>
</dbReference>
<comment type="caution">
    <text evidence="2">The sequence shown here is derived from an EMBL/GenBank/DDBJ whole genome shotgun (WGS) entry which is preliminary data.</text>
</comment>
<reference evidence="2 3" key="1">
    <citation type="submission" date="2019-10" db="EMBL/GenBank/DDBJ databases">
        <title>Paraburkholderia sp. isolated from nodules of Mimosa pudica from Brazilian Atlantic Forest soils.</title>
        <authorList>
            <person name="Paulitsch F."/>
            <person name="Hungria M."/>
            <person name="Dall'Agnol R."/>
        </authorList>
    </citation>
    <scope>NUCLEOTIDE SEQUENCE [LARGE SCALE GENOMIC DNA]</scope>
    <source>
        <strain evidence="2 3">CNPSo 3157</strain>
    </source>
</reference>
<keyword evidence="3" id="KW-1185">Reference proteome</keyword>
<organism evidence="2 3">
    <name type="scientific">Paraburkholderia franconis</name>
    <dbReference type="NCBI Taxonomy" id="2654983"/>
    <lineage>
        <taxon>Bacteria</taxon>
        <taxon>Pseudomonadati</taxon>
        <taxon>Pseudomonadota</taxon>
        <taxon>Betaproteobacteria</taxon>
        <taxon>Burkholderiales</taxon>
        <taxon>Burkholderiaceae</taxon>
        <taxon>Paraburkholderia</taxon>
    </lineage>
</organism>
<gene>
    <name evidence="2" type="ORF">GCT13_38260</name>
</gene>
<dbReference type="InterPro" id="IPR010127">
    <property type="entry name" value="Phasin_subfam-1"/>
</dbReference>
<dbReference type="InterPro" id="IPR018968">
    <property type="entry name" value="Phasin"/>
</dbReference>